<dbReference type="PANTHER" id="PTHR35525">
    <property type="entry name" value="BLL6575 PROTEIN"/>
    <property type="match status" value="1"/>
</dbReference>
<dbReference type="Proteomes" id="UP001589887">
    <property type="component" value="Unassembled WGS sequence"/>
</dbReference>
<dbReference type="Gene3D" id="1.10.3300.10">
    <property type="entry name" value="Jann2411-like domain"/>
    <property type="match status" value="1"/>
</dbReference>
<organism evidence="2 3">
    <name type="scientific">Streptomyces noboritoensis</name>
    <dbReference type="NCBI Taxonomy" id="67337"/>
    <lineage>
        <taxon>Bacteria</taxon>
        <taxon>Bacillati</taxon>
        <taxon>Actinomycetota</taxon>
        <taxon>Actinomycetes</taxon>
        <taxon>Kitasatosporales</taxon>
        <taxon>Streptomycetaceae</taxon>
        <taxon>Streptomyces</taxon>
    </lineage>
</organism>
<dbReference type="Pfam" id="PF11706">
    <property type="entry name" value="zf-CGNR"/>
    <property type="match status" value="1"/>
</dbReference>
<name>A0ABV6TEM3_9ACTN</name>
<evidence type="ECO:0000259" key="1">
    <source>
        <dbReference type="Pfam" id="PF11706"/>
    </source>
</evidence>
<dbReference type="SUPFAM" id="SSF160904">
    <property type="entry name" value="Jann2411-like"/>
    <property type="match status" value="1"/>
</dbReference>
<accession>A0ABV6TEM3</accession>
<dbReference type="EMBL" id="JBHMQV010000009">
    <property type="protein sequence ID" value="MFC0844239.1"/>
    <property type="molecule type" value="Genomic_DNA"/>
</dbReference>
<feature type="domain" description="Zinc finger CGNR" evidence="1">
    <location>
        <begin position="146"/>
        <end position="188"/>
    </location>
</feature>
<sequence>MFDSHVAVLLDQAVSLVNTLTDGQARGRPYAAPHGAELADAIDAAIPRTAASLPRAIDTEQAAYLAGTARRMREVFQAMQDGRTDTAAETVNTLLRDTGARPRLDRTGDEPWQMHFHGANDSFAAGCSASCATALALAVGGGLAGRLGVCRAERCDRVYVDTSRNAARQFCSTACQNRTKAAAFRARKDAGS</sequence>
<reference evidence="2 3" key="1">
    <citation type="submission" date="2024-09" db="EMBL/GenBank/DDBJ databases">
        <authorList>
            <person name="Sun Q."/>
            <person name="Mori K."/>
        </authorList>
    </citation>
    <scope>NUCLEOTIDE SEQUENCE [LARGE SCALE GENOMIC DNA]</scope>
    <source>
        <strain evidence="2 3">JCM 4557</strain>
    </source>
</reference>
<dbReference type="InterPro" id="IPR021005">
    <property type="entry name" value="Znf_CGNR"/>
</dbReference>
<dbReference type="InterPro" id="IPR023286">
    <property type="entry name" value="ABATE_dom_sf"/>
</dbReference>
<protein>
    <submittedName>
        <fullName evidence="2">CGNR zinc finger domain-containing protein</fullName>
    </submittedName>
</protein>
<evidence type="ECO:0000313" key="3">
    <source>
        <dbReference type="Proteomes" id="UP001589887"/>
    </source>
</evidence>
<dbReference type="Pfam" id="PF07336">
    <property type="entry name" value="ABATE"/>
    <property type="match status" value="1"/>
</dbReference>
<dbReference type="PANTHER" id="PTHR35525:SF3">
    <property type="entry name" value="BLL6575 PROTEIN"/>
    <property type="match status" value="1"/>
</dbReference>
<dbReference type="InterPro" id="IPR010852">
    <property type="entry name" value="ABATE"/>
</dbReference>
<dbReference type="RefSeq" id="WP_394318351.1">
    <property type="nucleotide sequence ID" value="NZ_JBHMQV010000009.1"/>
</dbReference>
<proteinExistence type="predicted"/>
<comment type="caution">
    <text evidence="2">The sequence shown here is derived from an EMBL/GenBank/DDBJ whole genome shotgun (WGS) entry which is preliminary data.</text>
</comment>
<keyword evidence="3" id="KW-1185">Reference proteome</keyword>
<evidence type="ECO:0000313" key="2">
    <source>
        <dbReference type="EMBL" id="MFC0844239.1"/>
    </source>
</evidence>
<gene>
    <name evidence="2" type="ORF">ACFH04_11030</name>
</gene>